<dbReference type="STRING" id="7167.A0A182F3N4"/>
<evidence type="ECO:0000259" key="1">
    <source>
        <dbReference type="SMART" id="SM00587"/>
    </source>
</evidence>
<name>A0A182F3N4_ANOAL</name>
<dbReference type="Gene3D" id="3.90.1200.10">
    <property type="match status" value="1"/>
</dbReference>
<dbReference type="InterPro" id="IPR004119">
    <property type="entry name" value="EcKL"/>
</dbReference>
<proteinExistence type="predicted"/>
<organism evidence="2 3">
    <name type="scientific">Anopheles albimanus</name>
    <name type="common">New world malaria mosquito</name>
    <dbReference type="NCBI Taxonomy" id="7167"/>
    <lineage>
        <taxon>Eukaryota</taxon>
        <taxon>Metazoa</taxon>
        <taxon>Ecdysozoa</taxon>
        <taxon>Arthropoda</taxon>
        <taxon>Hexapoda</taxon>
        <taxon>Insecta</taxon>
        <taxon>Pterygota</taxon>
        <taxon>Neoptera</taxon>
        <taxon>Endopterygota</taxon>
        <taxon>Diptera</taxon>
        <taxon>Nematocera</taxon>
        <taxon>Culicoidea</taxon>
        <taxon>Culicidae</taxon>
        <taxon>Anophelinae</taxon>
        <taxon>Anopheles</taxon>
    </lineage>
</organism>
<dbReference type="SMART" id="SM00587">
    <property type="entry name" value="CHK"/>
    <property type="match status" value="1"/>
</dbReference>
<reference evidence="2 3" key="1">
    <citation type="journal article" date="2017" name="G3 (Bethesda)">
        <title>The Physical Genome Mapping of Anopheles albimanus Corrected Scaffold Misassemblies and Identified Interarm Rearrangements in Genus Anopheles.</title>
        <authorList>
            <person name="Artemov G.N."/>
            <person name="Peery A.N."/>
            <person name="Jiang X."/>
            <person name="Tu Z."/>
            <person name="Stegniy V.N."/>
            <person name="Sharakhova M.V."/>
            <person name="Sharakhov I.V."/>
        </authorList>
    </citation>
    <scope>NUCLEOTIDE SEQUENCE [LARGE SCALE GENOMIC DNA]</scope>
    <source>
        <strain evidence="2 3">ALBI9_A</strain>
    </source>
</reference>
<dbReference type="SUPFAM" id="SSF56112">
    <property type="entry name" value="Protein kinase-like (PK-like)"/>
    <property type="match status" value="1"/>
</dbReference>
<dbReference type="VEuPathDB" id="VectorBase:AALB001074"/>
<dbReference type="Proteomes" id="UP000069272">
    <property type="component" value="Chromosome 2L"/>
</dbReference>
<accession>A0A182F3N4</accession>
<dbReference type="InterPro" id="IPR011009">
    <property type="entry name" value="Kinase-like_dom_sf"/>
</dbReference>
<dbReference type="PANTHER" id="PTHR11012:SF56">
    <property type="entry name" value="CHK KINASE-LIKE DOMAIN-CONTAINING PROTEIN-RELATED"/>
    <property type="match status" value="1"/>
</dbReference>
<dbReference type="Pfam" id="PF02958">
    <property type="entry name" value="EcKL"/>
    <property type="match status" value="1"/>
</dbReference>
<dbReference type="VEuPathDB" id="VectorBase:AALB20_027391"/>
<evidence type="ECO:0000313" key="2">
    <source>
        <dbReference type="EnsemblMetazoa" id="AALB001074-PA"/>
    </source>
</evidence>
<protein>
    <submittedName>
        <fullName evidence="2">CHK domain-containing protein</fullName>
    </submittedName>
</protein>
<evidence type="ECO:0000313" key="3">
    <source>
        <dbReference type="Proteomes" id="UP000069272"/>
    </source>
</evidence>
<sequence length="421" mass="48103">MSSPIGVPQLPSYLTESLIKRSLEHELGRPVTIDSFTAGPATVAGDNYLSDVFWIRVLYDGGSNEKRLLAKCMPDVGDRGTVLDILDAFRKEADTFQQVLPAFSRLIHFEGSTEERFGARCYYATTDPVRTIVFEDLKALGFRMCDRTAGGLDYEHCALVMRKIGRFHAASMLYAAQSTENERLLRDRYSYGFYNPRINVEEYRIFQVFQEGLEKFIEVASGWPELEPKVLAKLKALQPSFKQRLAECIDTSNPATKVRVLNHGDLWSNNMMFRYDAGGRVSETMFVDYQLSCYGSPGFDLVYSLYNCPRYEVRQNRLDELILLYHRSLCEVLKLGNYTSVPTLETIKEEFARQEYFGLACAVGLLPIMLMERSEGVDISFDAFFDKEQVKRIRDIQYNGALYRQSVVPMVHSLAARGYID</sequence>
<dbReference type="PANTHER" id="PTHR11012">
    <property type="entry name" value="PROTEIN KINASE-LIKE DOMAIN-CONTAINING"/>
    <property type="match status" value="1"/>
</dbReference>
<dbReference type="InterPro" id="IPR015897">
    <property type="entry name" value="CHK_kinase-like"/>
</dbReference>
<dbReference type="AlphaFoldDB" id="A0A182F3N4"/>
<reference evidence="2" key="2">
    <citation type="submission" date="2022-08" db="UniProtKB">
        <authorList>
            <consortium name="EnsemblMetazoa"/>
        </authorList>
    </citation>
    <scope>IDENTIFICATION</scope>
    <source>
        <strain evidence="2">STECLA/ALBI9_A</strain>
    </source>
</reference>
<feature type="domain" description="CHK kinase-like" evidence="1">
    <location>
        <begin position="132"/>
        <end position="335"/>
    </location>
</feature>
<dbReference type="EnsemblMetazoa" id="AALB001074-RA">
    <property type="protein sequence ID" value="AALB001074-PA"/>
    <property type="gene ID" value="AALB001074"/>
</dbReference>
<keyword evidence="3" id="KW-1185">Reference proteome</keyword>